<dbReference type="InterPro" id="IPR019808">
    <property type="entry name" value="Histidine_triad_CS"/>
</dbReference>
<evidence type="ECO:0000256" key="2">
    <source>
        <dbReference type="PIRSR" id="PIRSR601310-3"/>
    </source>
</evidence>
<dbReference type="PROSITE" id="PS51084">
    <property type="entry name" value="HIT_2"/>
    <property type="match status" value="1"/>
</dbReference>
<name>A0A1H4PSC2_9BACT</name>
<dbReference type="InterPro" id="IPR011146">
    <property type="entry name" value="HIT-like"/>
</dbReference>
<dbReference type="SUPFAM" id="SSF54197">
    <property type="entry name" value="HIT-like"/>
    <property type="match status" value="1"/>
</dbReference>
<sequence>MAADCIFCRIVAGTIPSTKVFEDDRALAFRDLHPAAPVHVLVIPKEHIASTAHALESHEALLGHLMLTAAKVAGQEDLSNGFRVVANTGADGGQTVDHLHLHVLGGRSMTWPPG</sequence>
<dbReference type="PROSITE" id="PS00892">
    <property type="entry name" value="HIT_1"/>
    <property type="match status" value="1"/>
</dbReference>
<feature type="short sequence motif" description="Histidine triad motif" evidence="2 3">
    <location>
        <begin position="98"/>
        <end position="102"/>
    </location>
</feature>
<dbReference type="InterPro" id="IPR001310">
    <property type="entry name" value="Histidine_triad_HIT"/>
</dbReference>
<proteinExistence type="predicted"/>
<dbReference type="PRINTS" id="PR00332">
    <property type="entry name" value="HISTRIAD"/>
</dbReference>
<accession>A0A1H4PSC2</accession>
<dbReference type="EMBL" id="FNSD01000001">
    <property type="protein sequence ID" value="SEC10266.1"/>
    <property type="molecule type" value="Genomic_DNA"/>
</dbReference>
<dbReference type="PANTHER" id="PTHR23089">
    <property type="entry name" value="HISTIDINE TRIAD HIT PROTEIN"/>
    <property type="match status" value="1"/>
</dbReference>
<evidence type="ECO:0000259" key="4">
    <source>
        <dbReference type="PROSITE" id="PS51084"/>
    </source>
</evidence>
<reference evidence="5 6" key="1">
    <citation type="submission" date="2016-10" db="EMBL/GenBank/DDBJ databases">
        <authorList>
            <person name="de Groot N.N."/>
        </authorList>
    </citation>
    <scope>NUCLEOTIDE SEQUENCE [LARGE SCALE GENOMIC DNA]</scope>
    <source>
        <strain evidence="5 6">AB35.6</strain>
    </source>
</reference>
<gene>
    <name evidence="5" type="ORF">SAMN05443244_2657</name>
</gene>
<protein>
    <submittedName>
        <fullName evidence="5">Histidine triad (HIT) family protein</fullName>
    </submittedName>
</protein>
<dbReference type="RefSeq" id="WP_074656003.1">
    <property type="nucleotide sequence ID" value="NZ_FNSD01000001.1"/>
</dbReference>
<evidence type="ECO:0000256" key="3">
    <source>
        <dbReference type="PROSITE-ProRule" id="PRU00464"/>
    </source>
</evidence>
<dbReference type="AlphaFoldDB" id="A0A1H4PSC2"/>
<organism evidence="5 6">
    <name type="scientific">Terriglobus roseus</name>
    <dbReference type="NCBI Taxonomy" id="392734"/>
    <lineage>
        <taxon>Bacteria</taxon>
        <taxon>Pseudomonadati</taxon>
        <taxon>Acidobacteriota</taxon>
        <taxon>Terriglobia</taxon>
        <taxon>Terriglobales</taxon>
        <taxon>Acidobacteriaceae</taxon>
        <taxon>Terriglobus</taxon>
    </lineage>
</organism>
<feature type="active site" description="Tele-AMP-histidine intermediate" evidence="1">
    <location>
        <position position="100"/>
    </location>
</feature>
<dbReference type="CDD" id="cd01276">
    <property type="entry name" value="PKCI_related"/>
    <property type="match status" value="1"/>
</dbReference>
<dbReference type="Gene3D" id="3.30.428.10">
    <property type="entry name" value="HIT-like"/>
    <property type="match status" value="1"/>
</dbReference>
<evidence type="ECO:0000313" key="6">
    <source>
        <dbReference type="Proteomes" id="UP000182409"/>
    </source>
</evidence>
<dbReference type="Proteomes" id="UP000182409">
    <property type="component" value="Unassembled WGS sequence"/>
</dbReference>
<feature type="domain" description="HIT" evidence="4">
    <location>
        <begin position="6"/>
        <end position="114"/>
    </location>
</feature>
<dbReference type="Pfam" id="PF01230">
    <property type="entry name" value="HIT"/>
    <property type="match status" value="1"/>
</dbReference>
<dbReference type="InterPro" id="IPR036265">
    <property type="entry name" value="HIT-like_sf"/>
</dbReference>
<evidence type="ECO:0000313" key="5">
    <source>
        <dbReference type="EMBL" id="SEC10266.1"/>
    </source>
</evidence>
<dbReference type="GO" id="GO:0003824">
    <property type="term" value="F:catalytic activity"/>
    <property type="evidence" value="ECO:0007669"/>
    <property type="project" value="InterPro"/>
</dbReference>
<evidence type="ECO:0000256" key="1">
    <source>
        <dbReference type="PIRSR" id="PIRSR601310-1"/>
    </source>
</evidence>